<dbReference type="Proteomes" id="UP000220251">
    <property type="component" value="Unassembled WGS sequence"/>
</dbReference>
<feature type="domain" description="HTH cro/C1-type" evidence="2">
    <location>
        <begin position="13"/>
        <end position="66"/>
    </location>
</feature>
<reference evidence="4" key="1">
    <citation type="submission" date="2015-06" db="EMBL/GenBank/DDBJ databases">
        <authorList>
            <person name="Bertelli C."/>
        </authorList>
    </citation>
    <scope>NUCLEOTIDE SEQUENCE [LARGE SCALE GENOMIC DNA]</scope>
    <source>
        <strain evidence="4">CRIB-30</strain>
    </source>
</reference>
<dbReference type="GO" id="GO:0003677">
    <property type="term" value="F:DNA binding"/>
    <property type="evidence" value="ECO:0007669"/>
    <property type="project" value="UniProtKB-KW"/>
</dbReference>
<proteinExistence type="predicted"/>
<keyword evidence="4" id="KW-1185">Reference proteome</keyword>
<gene>
    <name evidence="3" type="ORF">ELAC_0217</name>
</gene>
<evidence type="ECO:0000256" key="1">
    <source>
        <dbReference type="ARBA" id="ARBA00023125"/>
    </source>
</evidence>
<dbReference type="CDD" id="cd00093">
    <property type="entry name" value="HTH_XRE"/>
    <property type="match status" value="1"/>
</dbReference>
<evidence type="ECO:0000313" key="4">
    <source>
        <dbReference type="Proteomes" id="UP000220251"/>
    </source>
</evidence>
<dbReference type="PROSITE" id="PS50943">
    <property type="entry name" value="HTH_CROC1"/>
    <property type="match status" value="1"/>
</dbReference>
<dbReference type="InterPro" id="IPR010982">
    <property type="entry name" value="Lambda_DNA-bd_dom_sf"/>
</dbReference>
<dbReference type="RefSeq" id="WP_098037439.1">
    <property type="nucleotide sequence ID" value="NZ_CWGJ01000003.1"/>
</dbReference>
<name>A0A0H5DNZ6_9BACT</name>
<protein>
    <recommendedName>
        <fullName evidence="2">HTH cro/C1-type domain-containing protein</fullName>
    </recommendedName>
</protein>
<dbReference type="PANTHER" id="PTHR46558:SF4">
    <property type="entry name" value="DNA-BIDING PHAGE PROTEIN"/>
    <property type="match status" value="1"/>
</dbReference>
<dbReference type="SMART" id="SM00530">
    <property type="entry name" value="HTH_XRE"/>
    <property type="match status" value="1"/>
</dbReference>
<dbReference type="Gene3D" id="1.10.260.40">
    <property type="entry name" value="lambda repressor-like DNA-binding domains"/>
    <property type="match status" value="1"/>
</dbReference>
<dbReference type="InterPro" id="IPR001387">
    <property type="entry name" value="Cro/C1-type_HTH"/>
</dbReference>
<dbReference type="OrthoDB" id="9801008at2"/>
<evidence type="ECO:0000313" key="3">
    <source>
        <dbReference type="EMBL" id="CRX37578.1"/>
    </source>
</evidence>
<dbReference type="Pfam" id="PF01381">
    <property type="entry name" value="HTH_3"/>
    <property type="match status" value="1"/>
</dbReference>
<dbReference type="AlphaFoldDB" id="A0A0H5DNZ6"/>
<sequence length="76" mass="8611">MNNQEPDDYSKRIKSIRQQLGLSQEELAHKLGVSFTSVNRWENGQTKPSKLAKKQIDLLSKKTEKLKDLVGAENGN</sequence>
<evidence type="ECO:0000259" key="2">
    <source>
        <dbReference type="PROSITE" id="PS50943"/>
    </source>
</evidence>
<organism evidence="3 4">
    <name type="scientific">Estrella lausannensis</name>
    <dbReference type="NCBI Taxonomy" id="483423"/>
    <lineage>
        <taxon>Bacteria</taxon>
        <taxon>Pseudomonadati</taxon>
        <taxon>Chlamydiota</taxon>
        <taxon>Chlamydiia</taxon>
        <taxon>Parachlamydiales</taxon>
        <taxon>Candidatus Criblamydiaceae</taxon>
        <taxon>Estrella</taxon>
    </lineage>
</organism>
<keyword evidence="1" id="KW-0238">DNA-binding</keyword>
<accession>A0A0H5DNZ6</accession>
<dbReference type="PANTHER" id="PTHR46558">
    <property type="entry name" value="TRACRIPTIONAL REGULATORY PROTEIN-RELATED-RELATED"/>
    <property type="match status" value="1"/>
</dbReference>
<dbReference type="EMBL" id="CWGJ01000003">
    <property type="protein sequence ID" value="CRX37578.1"/>
    <property type="molecule type" value="Genomic_DNA"/>
</dbReference>
<dbReference type="SUPFAM" id="SSF47413">
    <property type="entry name" value="lambda repressor-like DNA-binding domains"/>
    <property type="match status" value="1"/>
</dbReference>